<keyword evidence="3" id="KW-0808">Transferase</keyword>
<dbReference type="InterPro" id="IPR028098">
    <property type="entry name" value="Glyco_trans_4-like_N"/>
</dbReference>
<dbReference type="PANTHER" id="PTHR12526:SF630">
    <property type="entry name" value="GLYCOSYLTRANSFERASE"/>
    <property type="match status" value="1"/>
</dbReference>
<dbReference type="EMBL" id="LR633966">
    <property type="protein sequence ID" value="VUX54838.1"/>
    <property type="molecule type" value="Genomic_DNA"/>
</dbReference>
<sequence length="409" mass="45343">MDVLSKSCIEFVLEGWDTNTIEMVLFRSRNKILKASASSKKIVHVITGLNSGGAERLLADLLSIVSSDYACTVIVLTDHSGPIRVELGMLPVDIIALPLNRGVLSGLWNIGRLCNTLRKIQPDTVETWLYHADLIGGICARIMTKSKIVWGIYNDEIHPDTHLGTKLIVSICAKLSRIVPNTIICCSRKCYETHRRMGYETEKLEIVTAGLNLSRFAFGTDAKKNLTKELHIEEGTPIIGMVARFSPEKDHSTFAKAARLILRKLPTVRFVLCGENIDESNQELTSILRSHGIEDKVFLLGRPNDIVPIIQGLSLSLLSSTSESFGLVVAEALLCGVPVVSTEVGEVPGIIGDSRFVVPIRNYFKLAEAAVYVLNMLPDEISNYLDTSRERIESNYGISNMVNRYIELW</sequence>
<name>A0A7D9D110_9GAMM</name>
<reference evidence="3" key="1">
    <citation type="submission" date="2019-07" db="EMBL/GenBank/DDBJ databases">
        <authorList>
            <person name="Weber M."/>
            <person name="Kostadinov I."/>
            <person name="Kostadinov D I."/>
        </authorList>
    </citation>
    <scope>NUCLEOTIDE SEQUENCE</scope>
    <source>
        <strain evidence="3">Gfbio:sag-sample-b02:053724c1-46a9-4a36-b237-ea2bf867836b</strain>
    </source>
</reference>
<gene>
    <name evidence="3" type="ORF">JTBB02_V1_10017</name>
</gene>
<evidence type="ECO:0000259" key="1">
    <source>
        <dbReference type="Pfam" id="PF00534"/>
    </source>
</evidence>
<dbReference type="GO" id="GO:1901135">
    <property type="term" value="P:carbohydrate derivative metabolic process"/>
    <property type="evidence" value="ECO:0007669"/>
    <property type="project" value="UniProtKB-ARBA"/>
</dbReference>
<dbReference type="Gene3D" id="3.40.50.2000">
    <property type="entry name" value="Glycogen Phosphorylase B"/>
    <property type="match status" value="2"/>
</dbReference>
<dbReference type="SUPFAM" id="SSF53756">
    <property type="entry name" value="UDP-Glycosyltransferase/glycogen phosphorylase"/>
    <property type="match status" value="1"/>
</dbReference>
<dbReference type="Pfam" id="PF00534">
    <property type="entry name" value="Glycos_transf_1"/>
    <property type="match status" value="1"/>
</dbReference>
<proteinExistence type="predicted"/>
<evidence type="ECO:0000313" key="3">
    <source>
        <dbReference type="EMBL" id="VUX54838.1"/>
    </source>
</evidence>
<accession>A0A7D9D110</accession>
<dbReference type="InterPro" id="IPR001296">
    <property type="entry name" value="Glyco_trans_1"/>
</dbReference>
<dbReference type="Pfam" id="PF13439">
    <property type="entry name" value="Glyco_transf_4"/>
    <property type="match status" value="1"/>
</dbReference>
<dbReference type="AlphaFoldDB" id="A0A7D9D110"/>
<feature type="domain" description="Glycosyltransferase subfamily 4-like N-terminal" evidence="2">
    <location>
        <begin position="52"/>
        <end position="215"/>
    </location>
</feature>
<feature type="domain" description="Glycosyl transferase family 1" evidence="1">
    <location>
        <begin position="224"/>
        <end position="375"/>
    </location>
</feature>
<evidence type="ECO:0000259" key="2">
    <source>
        <dbReference type="Pfam" id="PF13439"/>
    </source>
</evidence>
<organism evidence="3">
    <name type="scientific">uncultured Woeseiaceae bacterium</name>
    <dbReference type="NCBI Taxonomy" id="1983305"/>
    <lineage>
        <taxon>Bacteria</taxon>
        <taxon>Pseudomonadati</taxon>
        <taxon>Pseudomonadota</taxon>
        <taxon>Gammaproteobacteria</taxon>
        <taxon>Woeseiales</taxon>
        <taxon>Woeseiaceae</taxon>
        <taxon>environmental samples</taxon>
    </lineage>
</organism>
<protein>
    <submittedName>
        <fullName evidence="3">Putative Glycosyl transferase group 1</fullName>
    </submittedName>
</protein>
<dbReference type="GO" id="GO:0016757">
    <property type="term" value="F:glycosyltransferase activity"/>
    <property type="evidence" value="ECO:0007669"/>
    <property type="project" value="InterPro"/>
</dbReference>
<dbReference type="PANTHER" id="PTHR12526">
    <property type="entry name" value="GLYCOSYLTRANSFERASE"/>
    <property type="match status" value="1"/>
</dbReference>